<name>A0A1W2CR98_9HYPH</name>
<keyword evidence="2" id="KW-0732">Signal</keyword>
<proteinExistence type="predicted"/>
<evidence type="ECO:0000256" key="1">
    <source>
        <dbReference type="SAM" id="MobiDB-lite"/>
    </source>
</evidence>
<feature type="signal peptide" evidence="2">
    <location>
        <begin position="1"/>
        <end position="21"/>
    </location>
</feature>
<gene>
    <name evidence="3" type="ORF">SAMN06297251_11146</name>
</gene>
<dbReference type="Proteomes" id="UP000192656">
    <property type="component" value="Unassembled WGS sequence"/>
</dbReference>
<dbReference type="AlphaFoldDB" id="A0A1W2CR98"/>
<dbReference type="STRING" id="937218.SAMN06297251_11146"/>
<reference evidence="3 4" key="1">
    <citation type="submission" date="2017-04" db="EMBL/GenBank/DDBJ databases">
        <authorList>
            <person name="Afonso C.L."/>
            <person name="Miller P.J."/>
            <person name="Scott M.A."/>
            <person name="Spackman E."/>
            <person name="Goraichik I."/>
            <person name="Dimitrov K.M."/>
            <person name="Suarez D.L."/>
            <person name="Swayne D.E."/>
        </authorList>
    </citation>
    <scope>NUCLEOTIDE SEQUENCE [LARGE SCALE GENOMIC DNA]</scope>
    <source>
        <strain evidence="3 4">CGMCC 1.10972</strain>
    </source>
</reference>
<sequence length="100" mass="11138">MPSTRFPIRSLVALSIMSALAGCASEPTFGERLVAEGQSRAEMGAQAVQAEKDIERGRRLIEEGRSQERDARAKLDEGQRLVDRGNDRLNEIRNAVSQRR</sequence>
<evidence type="ECO:0008006" key="5">
    <source>
        <dbReference type="Google" id="ProtNLM"/>
    </source>
</evidence>
<evidence type="ECO:0000313" key="4">
    <source>
        <dbReference type="Proteomes" id="UP000192656"/>
    </source>
</evidence>
<dbReference type="PROSITE" id="PS51257">
    <property type="entry name" value="PROKAR_LIPOPROTEIN"/>
    <property type="match status" value="1"/>
</dbReference>
<dbReference type="EMBL" id="FWXR01000011">
    <property type="protein sequence ID" value="SMC87785.1"/>
    <property type="molecule type" value="Genomic_DNA"/>
</dbReference>
<evidence type="ECO:0000313" key="3">
    <source>
        <dbReference type="EMBL" id="SMC87785.1"/>
    </source>
</evidence>
<evidence type="ECO:0000256" key="2">
    <source>
        <dbReference type="SAM" id="SignalP"/>
    </source>
</evidence>
<protein>
    <recommendedName>
        <fullName evidence="5">Lipoprotein</fullName>
    </recommendedName>
</protein>
<dbReference type="RefSeq" id="WP_084410474.1">
    <property type="nucleotide sequence ID" value="NZ_FWXR01000011.1"/>
</dbReference>
<dbReference type="OrthoDB" id="9999756at2"/>
<keyword evidence="4" id="KW-1185">Reference proteome</keyword>
<feature type="region of interest" description="Disordered" evidence="1">
    <location>
        <begin position="58"/>
        <end position="100"/>
    </location>
</feature>
<organism evidence="3 4">
    <name type="scientific">Fulvimarina manganoxydans</name>
    <dbReference type="NCBI Taxonomy" id="937218"/>
    <lineage>
        <taxon>Bacteria</taxon>
        <taxon>Pseudomonadati</taxon>
        <taxon>Pseudomonadota</taxon>
        <taxon>Alphaproteobacteria</taxon>
        <taxon>Hyphomicrobiales</taxon>
        <taxon>Aurantimonadaceae</taxon>
        <taxon>Fulvimarina</taxon>
    </lineage>
</organism>
<feature type="chain" id="PRO_5012800171" description="Lipoprotein" evidence="2">
    <location>
        <begin position="22"/>
        <end position="100"/>
    </location>
</feature>
<accession>A0A1W2CR98</accession>
<feature type="compositionally biased region" description="Basic and acidic residues" evidence="1">
    <location>
        <begin position="58"/>
        <end position="91"/>
    </location>
</feature>